<proteinExistence type="predicted"/>
<comment type="caution">
    <text evidence="2">The sequence shown here is derived from an EMBL/GenBank/DDBJ whole genome shotgun (WGS) entry which is preliminary data.</text>
</comment>
<dbReference type="AlphaFoldDB" id="A0AAE3FVX5"/>
<dbReference type="RefSeq" id="WP_250582876.1">
    <property type="nucleotide sequence ID" value="NZ_JAKRVX010000001.1"/>
</dbReference>
<evidence type="ECO:0000313" key="3">
    <source>
        <dbReference type="Proteomes" id="UP001203207"/>
    </source>
</evidence>
<organism evidence="2 3">
    <name type="scientific">Natronocalculus amylovorans</name>
    <dbReference type="NCBI Taxonomy" id="2917812"/>
    <lineage>
        <taxon>Archaea</taxon>
        <taxon>Methanobacteriati</taxon>
        <taxon>Methanobacteriota</taxon>
        <taxon>Stenosarchaea group</taxon>
        <taxon>Halobacteria</taxon>
        <taxon>Halobacteriales</taxon>
        <taxon>Haloferacaceae</taxon>
        <taxon>Natronocalculus</taxon>
    </lineage>
</organism>
<evidence type="ECO:0008006" key="4">
    <source>
        <dbReference type="Google" id="ProtNLM"/>
    </source>
</evidence>
<dbReference type="Proteomes" id="UP001203207">
    <property type="component" value="Unassembled WGS sequence"/>
</dbReference>
<evidence type="ECO:0000256" key="1">
    <source>
        <dbReference type="SAM" id="Phobius"/>
    </source>
</evidence>
<sequence length="205" mass="22513">MTSSDRHGAFASREPETIDDTTELYLLEEHTHKGGWVTAEITGWQRDGEEVIVSFALPTGERTETTYPWPTPKTFDENSFIRLVRSLGYSAASIDYIVGERVLAREHSESWTLIPPQDTDYERTQPLGAAWLVPLFGSLSIVERPIDLAMIGICAIFLAIMLPGFAAVAFGPVSLLVSISSTIALLSFVFGILCIGTASLYARPD</sequence>
<feature type="transmembrane region" description="Helical" evidence="1">
    <location>
        <begin position="176"/>
        <end position="202"/>
    </location>
</feature>
<keyword evidence="1" id="KW-1133">Transmembrane helix</keyword>
<name>A0AAE3FVX5_9EURY</name>
<keyword evidence="1" id="KW-0472">Membrane</keyword>
<keyword evidence="3" id="KW-1185">Reference proteome</keyword>
<gene>
    <name evidence="2" type="ORF">AArcSt2_03285</name>
</gene>
<reference evidence="2" key="1">
    <citation type="journal article" date="2022" name="Syst. Appl. Microbiol.">
        <title>Natronocalculus amylovorans gen. nov., sp. nov., and Natranaeroarchaeum aerophilus sp. nov., dominant culturable amylolytic natronoarchaea from hypersaline soda lakes in southwestern Siberia.</title>
        <authorList>
            <person name="Sorokin D.Y."/>
            <person name="Elcheninov A.G."/>
            <person name="Khizhniak T.V."/>
            <person name="Koenen M."/>
            <person name="Bale N.J."/>
            <person name="Damste J.S.S."/>
            <person name="Kublanov I.V."/>
        </authorList>
    </citation>
    <scope>NUCLEOTIDE SEQUENCE</scope>
    <source>
        <strain evidence="2">AArc-St2</strain>
    </source>
</reference>
<dbReference type="EMBL" id="JAKRVX010000001">
    <property type="protein sequence ID" value="MCL9815958.1"/>
    <property type="molecule type" value="Genomic_DNA"/>
</dbReference>
<reference evidence="2" key="2">
    <citation type="submission" date="2022-02" db="EMBL/GenBank/DDBJ databases">
        <authorList>
            <person name="Elcheninov A.G."/>
            <person name="Sorokin D.Y."/>
            <person name="Kublanov I.V."/>
        </authorList>
    </citation>
    <scope>NUCLEOTIDE SEQUENCE</scope>
    <source>
        <strain evidence="2">AArc-St2</strain>
    </source>
</reference>
<evidence type="ECO:0000313" key="2">
    <source>
        <dbReference type="EMBL" id="MCL9815958.1"/>
    </source>
</evidence>
<keyword evidence="1" id="KW-0812">Transmembrane</keyword>
<feature type="transmembrane region" description="Helical" evidence="1">
    <location>
        <begin position="148"/>
        <end position="170"/>
    </location>
</feature>
<protein>
    <recommendedName>
        <fullName evidence="4">DUF4178 domain-containing protein</fullName>
    </recommendedName>
</protein>
<accession>A0AAE3FVX5</accession>